<dbReference type="EMBL" id="NBWU01000003">
    <property type="protein sequence ID" value="PCE64380.1"/>
    <property type="molecule type" value="Genomic_DNA"/>
</dbReference>
<dbReference type="GO" id="GO:0005829">
    <property type="term" value="C:cytosol"/>
    <property type="evidence" value="ECO:0007669"/>
    <property type="project" value="TreeGrafter"/>
</dbReference>
<dbReference type="GO" id="GO:0046656">
    <property type="term" value="P:folic acid biosynthetic process"/>
    <property type="evidence" value="ECO:0007669"/>
    <property type="project" value="UniProtKB-KW"/>
</dbReference>
<evidence type="ECO:0000256" key="4">
    <source>
        <dbReference type="ARBA" id="ARBA00012458"/>
    </source>
</evidence>
<dbReference type="AlphaFoldDB" id="A0A2A4G8T3"/>
<evidence type="ECO:0000256" key="3">
    <source>
        <dbReference type="ARBA" id="ARBA00004763"/>
    </source>
</evidence>
<dbReference type="InterPro" id="IPR011005">
    <property type="entry name" value="Dihydropteroate_synth-like_sf"/>
</dbReference>
<evidence type="ECO:0000256" key="5">
    <source>
        <dbReference type="ARBA" id="ARBA00022679"/>
    </source>
</evidence>
<keyword evidence="7 9" id="KW-0460">Magnesium</keyword>
<evidence type="ECO:0000256" key="8">
    <source>
        <dbReference type="ARBA" id="ARBA00022909"/>
    </source>
</evidence>
<dbReference type="PROSITE" id="PS50972">
    <property type="entry name" value="PTERIN_BINDING"/>
    <property type="match status" value="1"/>
</dbReference>
<evidence type="ECO:0000256" key="6">
    <source>
        <dbReference type="ARBA" id="ARBA00022723"/>
    </source>
</evidence>
<dbReference type="Gene3D" id="3.20.20.20">
    <property type="entry name" value="Dihydropteroate synthase-like"/>
    <property type="match status" value="1"/>
</dbReference>
<dbReference type="InterPro" id="IPR045031">
    <property type="entry name" value="DHP_synth-like"/>
</dbReference>
<comment type="function">
    <text evidence="9">Catalyzes the condensation of para-aminobenzoate (pABA) with 6-hydroxymethyl-7,8-dihydropterin diphosphate (DHPt-PP) to form 7,8-dihydropteroate (H2Pte), the immediate precursor of folate derivatives.</text>
</comment>
<keyword evidence="12" id="KW-1185">Reference proteome</keyword>
<comment type="cofactor">
    <cofactor evidence="2 9">
        <name>Mg(2+)</name>
        <dbReference type="ChEBI" id="CHEBI:18420"/>
    </cofactor>
</comment>
<dbReference type="CDD" id="cd00739">
    <property type="entry name" value="DHPS"/>
    <property type="match status" value="1"/>
</dbReference>
<dbReference type="NCBIfam" id="TIGR01496">
    <property type="entry name" value="DHPS"/>
    <property type="match status" value="1"/>
</dbReference>
<organism evidence="11 12">
    <name type="scientific">Sediminicola luteus</name>
    <dbReference type="NCBI Taxonomy" id="319238"/>
    <lineage>
        <taxon>Bacteria</taxon>
        <taxon>Pseudomonadati</taxon>
        <taxon>Bacteroidota</taxon>
        <taxon>Flavobacteriia</taxon>
        <taxon>Flavobacteriales</taxon>
        <taxon>Flavobacteriaceae</taxon>
        <taxon>Sediminicola</taxon>
    </lineage>
</organism>
<dbReference type="Proteomes" id="UP000219559">
    <property type="component" value="Unassembled WGS sequence"/>
</dbReference>
<name>A0A2A4G8T3_9FLAO</name>
<keyword evidence="8 9" id="KW-0289">Folate biosynthesis</keyword>
<dbReference type="RefSeq" id="WP_097440502.1">
    <property type="nucleotide sequence ID" value="NZ_KZ300476.1"/>
</dbReference>
<evidence type="ECO:0000313" key="11">
    <source>
        <dbReference type="EMBL" id="PCE64380.1"/>
    </source>
</evidence>
<dbReference type="OrthoDB" id="9811744at2"/>
<evidence type="ECO:0000259" key="10">
    <source>
        <dbReference type="PROSITE" id="PS50972"/>
    </source>
</evidence>
<comment type="catalytic activity">
    <reaction evidence="1">
        <text>(7,8-dihydropterin-6-yl)methyl diphosphate + 4-aminobenzoate = 7,8-dihydropteroate + diphosphate</text>
        <dbReference type="Rhea" id="RHEA:19949"/>
        <dbReference type="ChEBI" id="CHEBI:17836"/>
        <dbReference type="ChEBI" id="CHEBI:17839"/>
        <dbReference type="ChEBI" id="CHEBI:33019"/>
        <dbReference type="ChEBI" id="CHEBI:72950"/>
        <dbReference type="EC" id="2.5.1.15"/>
    </reaction>
</comment>
<dbReference type="InterPro" id="IPR000489">
    <property type="entry name" value="Pterin-binding_dom"/>
</dbReference>
<reference evidence="11 12" key="1">
    <citation type="submission" date="2017-04" db="EMBL/GenBank/DDBJ databases">
        <title>A new member of the family Flavobacteriaceae isolated from ascidians.</title>
        <authorList>
            <person name="Chen L."/>
        </authorList>
    </citation>
    <scope>NUCLEOTIDE SEQUENCE [LARGE SCALE GENOMIC DNA]</scope>
    <source>
        <strain evidence="11 12">HQA918</strain>
    </source>
</reference>
<dbReference type="SUPFAM" id="SSF51717">
    <property type="entry name" value="Dihydropteroate synthetase-like"/>
    <property type="match status" value="1"/>
</dbReference>
<dbReference type="EC" id="2.5.1.15" evidence="4 9"/>
<accession>A0A2A4G8T3</accession>
<evidence type="ECO:0000256" key="2">
    <source>
        <dbReference type="ARBA" id="ARBA00001946"/>
    </source>
</evidence>
<dbReference type="GO" id="GO:0046654">
    <property type="term" value="P:tetrahydrofolate biosynthetic process"/>
    <property type="evidence" value="ECO:0007669"/>
    <property type="project" value="UniProtKB-UniPathway"/>
</dbReference>
<keyword evidence="5 9" id="KW-0808">Transferase</keyword>
<dbReference type="PROSITE" id="PS00792">
    <property type="entry name" value="DHPS_1"/>
    <property type="match status" value="1"/>
</dbReference>
<comment type="pathway">
    <text evidence="3 9">Cofactor biosynthesis; tetrahydrofolate biosynthesis; 7,8-dihydrofolate from 2-amino-4-hydroxy-6-hydroxymethyl-7,8-dihydropteridine diphosphate and 4-aminobenzoate: step 1/2.</text>
</comment>
<gene>
    <name evidence="11" type="ORF">B7P33_08790</name>
</gene>
<evidence type="ECO:0000313" key="12">
    <source>
        <dbReference type="Proteomes" id="UP000219559"/>
    </source>
</evidence>
<comment type="caution">
    <text evidence="11">The sequence shown here is derived from an EMBL/GenBank/DDBJ whole genome shotgun (WGS) entry which is preliminary data.</text>
</comment>
<dbReference type="InterPro" id="IPR006390">
    <property type="entry name" value="DHP_synth_dom"/>
</dbReference>
<sequence>MTLNCNGFLMDLQVPKIMGILNLTPDSFYDGGKAKDLDSLLKRAEAMLNAGAHFLDLGAYSSRPGADFVSEDEEARRLLGVVEALMQHFPEALLSIDTFRAKIAQEALDRGAALINDITAGHGDEAMLSTVGKYLAPYVMMHMRGTPQTMQQHTDYDDLMGSIFKYFSERIQAAYLNQIQDVILDPGYGFAKTLEQNYKLLKHASELLVFEKPVLTGVSRKSMIYKLLDTDPEKALNGTTALHMIALQQGSKILRVHDVAEAAECIRIYEMLGP</sequence>
<evidence type="ECO:0000256" key="1">
    <source>
        <dbReference type="ARBA" id="ARBA00000012"/>
    </source>
</evidence>
<evidence type="ECO:0000256" key="9">
    <source>
        <dbReference type="RuleBase" id="RU361205"/>
    </source>
</evidence>
<dbReference type="GO" id="GO:0046872">
    <property type="term" value="F:metal ion binding"/>
    <property type="evidence" value="ECO:0007669"/>
    <property type="project" value="UniProtKB-KW"/>
</dbReference>
<dbReference type="GO" id="GO:0004156">
    <property type="term" value="F:dihydropteroate synthase activity"/>
    <property type="evidence" value="ECO:0007669"/>
    <property type="project" value="UniProtKB-EC"/>
</dbReference>
<proteinExistence type="inferred from homology"/>
<dbReference type="UniPathway" id="UPA00077">
    <property type="reaction ID" value="UER00156"/>
</dbReference>
<protein>
    <recommendedName>
        <fullName evidence="4 9">Dihydropteroate synthase</fullName>
        <shortName evidence="9">DHPS</shortName>
        <ecNumber evidence="4 9">2.5.1.15</ecNumber>
    </recommendedName>
    <alternativeName>
        <fullName evidence="9">Dihydropteroate pyrophosphorylase</fullName>
    </alternativeName>
</protein>
<dbReference type="PANTHER" id="PTHR20941">
    <property type="entry name" value="FOLATE SYNTHESIS PROTEINS"/>
    <property type="match status" value="1"/>
</dbReference>
<dbReference type="Pfam" id="PF00809">
    <property type="entry name" value="Pterin_bind"/>
    <property type="match status" value="1"/>
</dbReference>
<feature type="domain" description="Pterin-binding" evidence="10">
    <location>
        <begin position="15"/>
        <end position="267"/>
    </location>
</feature>
<evidence type="ECO:0000256" key="7">
    <source>
        <dbReference type="ARBA" id="ARBA00022842"/>
    </source>
</evidence>
<comment type="similarity">
    <text evidence="9">Belongs to the DHPS family.</text>
</comment>
<dbReference type="PANTHER" id="PTHR20941:SF1">
    <property type="entry name" value="FOLIC ACID SYNTHESIS PROTEIN FOL1"/>
    <property type="match status" value="1"/>
</dbReference>
<keyword evidence="6 9" id="KW-0479">Metal-binding</keyword>